<dbReference type="FunFam" id="2.40.50.100:FF:000003">
    <property type="entry name" value="Acetyl-CoA carboxylase biotin carboxyl carrier protein"/>
    <property type="match status" value="1"/>
</dbReference>
<dbReference type="Pfam" id="PF00364">
    <property type="entry name" value="Biotin_lipoyl"/>
    <property type="match status" value="1"/>
</dbReference>
<evidence type="ECO:0000259" key="16">
    <source>
        <dbReference type="PROSITE" id="PS50979"/>
    </source>
</evidence>
<dbReference type="AlphaFoldDB" id="A0A2N3XQX1"/>
<dbReference type="STRING" id="994479.GCA_000194155_05919"/>
<comment type="subunit">
    <text evidence="10">The biotin-dependent acyl-CoA carboxylase complex is composed of AccA1, which contains the biotin carboxylase (BC) and biotin carboxyl carrier protein (BCCP) domains, and AccD1, which contains the carboxyl transferase (CT) domain. The AccA1/AccD1 complex forms a dodecamer.</text>
</comment>
<dbReference type="PROSITE" id="PS50975">
    <property type="entry name" value="ATP_GRASP"/>
    <property type="match status" value="1"/>
</dbReference>
<dbReference type="EC" id="6.3.4.14" evidence="2"/>
<keyword evidence="3" id="KW-0436">Ligase</keyword>
<dbReference type="GO" id="GO:0005524">
    <property type="term" value="F:ATP binding"/>
    <property type="evidence" value="ECO:0007669"/>
    <property type="project" value="UniProtKB-UniRule"/>
</dbReference>
<evidence type="ECO:0000256" key="9">
    <source>
        <dbReference type="ARBA" id="ARBA00053351"/>
    </source>
</evidence>
<evidence type="ECO:0000259" key="15">
    <source>
        <dbReference type="PROSITE" id="PS50975"/>
    </source>
</evidence>
<evidence type="ECO:0000256" key="8">
    <source>
        <dbReference type="ARBA" id="ARBA00048501"/>
    </source>
</evidence>
<feature type="domain" description="ATP-grasp" evidence="15">
    <location>
        <begin position="122"/>
        <end position="327"/>
    </location>
</feature>
<keyword evidence="18" id="KW-1185">Reference proteome</keyword>
<dbReference type="Gene3D" id="2.40.50.100">
    <property type="match status" value="1"/>
</dbReference>
<dbReference type="InterPro" id="IPR011761">
    <property type="entry name" value="ATP-grasp"/>
</dbReference>
<dbReference type="Pfam" id="PF02786">
    <property type="entry name" value="CPSase_L_D2"/>
    <property type="match status" value="1"/>
</dbReference>
<protein>
    <recommendedName>
        <fullName evidence="11">Biotin-dependent 3-methylcrotonyl-coenzyme A carboxylase alpha1 subunit</fullName>
        <ecNumber evidence="2">6.3.4.14</ecNumber>
    </recommendedName>
</protein>
<dbReference type="SUPFAM" id="SSF56059">
    <property type="entry name" value="Glutathione synthetase ATP-binding domain-like"/>
    <property type="match status" value="1"/>
</dbReference>
<feature type="domain" description="Biotin carboxylation" evidence="16">
    <location>
        <begin position="3"/>
        <end position="456"/>
    </location>
</feature>
<dbReference type="OrthoDB" id="9760256at2"/>
<evidence type="ECO:0000256" key="1">
    <source>
        <dbReference type="ARBA" id="ARBA00001953"/>
    </source>
</evidence>
<dbReference type="InterPro" id="IPR011053">
    <property type="entry name" value="Single_hybrid_motif"/>
</dbReference>
<accession>A0A2N3XQX1</accession>
<dbReference type="SUPFAM" id="SSF51230">
    <property type="entry name" value="Single hybrid motif"/>
    <property type="match status" value="1"/>
</dbReference>
<name>A0A2N3XQX1_SACSN</name>
<feature type="region of interest" description="Disordered" evidence="13">
    <location>
        <begin position="532"/>
        <end position="551"/>
    </location>
</feature>
<dbReference type="EMBL" id="PJNB01000001">
    <property type="protein sequence ID" value="PKW13086.1"/>
    <property type="molecule type" value="Genomic_DNA"/>
</dbReference>
<dbReference type="SMART" id="SM00878">
    <property type="entry name" value="Biotin_carb_C"/>
    <property type="match status" value="1"/>
</dbReference>
<evidence type="ECO:0000256" key="13">
    <source>
        <dbReference type="SAM" id="MobiDB-lite"/>
    </source>
</evidence>
<dbReference type="Proteomes" id="UP000233786">
    <property type="component" value="Unassembled WGS sequence"/>
</dbReference>
<evidence type="ECO:0000313" key="17">
    <source>
        <dbReference type="EMBL" id="PKW13086.1"/>
    </source>
</evidence>
<evidence type="ECO:0000256" key="11">
    <source>
        <dbReference type="ARBA" id="ARBA00074050"/>
    </source>
</evidence>
<dbReference type="SUPFAM" id="SSF51246">
    <property type="entry name" value="Rudiment single hybrid motif"/>
    <property type="match status" value="1"/>
</dbReference>
<dbReference type="FunFam" id="3.40.50.20:FF:000010">
    <property type="entry name" value="Propionyl-CoA carboxylase subunit alpha"/>
    <property type="match status" value="1"/>
</dbReference>
<keyword evidence="4 12" id="KW-0547">Nucleotide-binding</keyword>
<dbReference type="InterPro" id="IPR011054">
    <property type="entry name" value="Rudment_hybrid_motif"/>
</dbReference>
<dbReference type="GO" id="GO:0046872">
    <property type="term" value="F:metal ion binding"/>
    <property type="evidence" value="ECO:0007669"/>
    <property type="project" value="InterPro"/>
</dbReference>
<dbReference type="InterPro" id="IPR050856">
    <property type="entry name" value="Biotin_carboxylase_complex"/>
</dbReference>
<evidence type="ECO:0000256" key="5">
    <source>
        <dbReference type="ARBA" id="ARBA00022840"/>
    </source>
</evidence>
<evidence type="ECO:0000256" key="12">
    <source>
        <dbReference type="PROSITE-ProRule" id="PRU00409"/>
    </source>
</evidence>
<dbReference type="SUPFAM" id="SSF52440">
    <property type="entry name" value="PreATP-grasp domain"/>
    <property type="match status" value="1"/>
</dbReference>
<dbReference type="RefSeq" id="WP_029535846.1">
    <property type="nucleotide sequence ID" value="NZ_CP061007.1"/>
</dbReference>
<dbReference type="CDD" id="cd06850">
    <property type="entry name" value="biotinyl_domain"/>
    <property type="match status" value="1"/>
</dbReference>
<dbReference type="InterPro" id="IPR005481">
    <property type="entry name" value="BC-like_N"/>
</dbReference>
<dbReference type="Pfam" id="PF00289">
    <property type="entry name" value="Biotin_carb_N"/>
    <property type="match status" value="1"/>
</dbReference>
<dbReference type="GO" id="GO:0004075">
    <property type="term" value="F:biotin carboxylase activity"/>
    <property type="evidence" value="ECO:0007669"/>
    <property type="project" value="UniProtKB-EC"/>
</dbReference>
<evidence type="ECO:0000256" key="2">
    <source>
        <dbReference type="ARBA" id="ARBA00013263"/>
    </source>
</evidence>
<dbReference type="InterPro" id="IPR048429">
    <property type="entry name" value="MCC_alpha_BT"/>
</dbReference>
<comment type="pathway">
    <text evidence="7">Amino-acid degradation; L-leucine degradation.</text>
</comment>
<dbReference type="InterPro" id="IPR011764">
    <property type="entry name" value="Biotin_carboxylation_dom"/>
</dbReference>
<dbReference type="Pfam" id="PF21139">
    <property type="entry name" value="BT_MCC_alpha"/>
    <property type="match status" value="1"/>
</dbReference>
<dbReference type="PROSITE" id="PS50979">
    <property type="entry name" value="BC"/>
    <property type="match status" value="1"/>
</dbReference>
<comment type="cofactor">
    <cofactor evidence="1">
        <name>biotin</name>
        <dbReference type="ChEBI" id="CHEBI:57586"/>
    </cofactor>
</comment>
<dbReference type="PROSITE" id="PS00866">
    <property type="entry name" value="CPSASE_1"/>
    <property type="match status" value="1"/>
</dbReference>
<dbReference type="InterPro" id="IPR005482">
    <property type="entry name" value="Biotin_COase_C"/>
</dbReference>
<comment type="catalytic activity">
    <reaction evidence="8">
        <text>N(6)-biotinyl-L-lysyl-[protein] + hydrogencarbonate + ATP = N(6)-carboxybiotinyl-L-lysyl-[protein] + ADP + phosphate + H(+)</text>
        <dbReference type="Rhea" id="RHEA:13501"/>
        <dbReference type="Rhea" id="RHEA-COMP:10505"/>
        <dbReference type="Rhea" id="RHEA-COMP:10506"/>
        <dbReference type="ChEBI" id="CHEBI:15378"/>
        <dbReference type="ChEBI" id="CHEBI:17544"/>
        <dbReference type="ChEBI" id="CHEBI:30616"/>
        <dbReference type="ChEBI" id="CHEBI:43474"/>
        <dbReference type="ChEBI" id="CHEBI:83144"/>
        <dbReference type="ChEBI" id="CHEBI:83145"/>
        <dbReference type="ChEBI" id="CHEBI:456216"/>
        <dbReference type="EC" id="6.3.4.14"/>
    </reaction>
    <physiologicalReaction direction="left-to-right" evidence="8">
        <dbReference type="Rhea" id="RHEA:13502"/>
    </physiologicalReaction>
</comment>
<dbReference type="InterPro" id="IPR005479">
    <property type="entry name" value="CPAse_ATP-bd"/>
</dbReference>
<dbReference type="PROSITE" id="PS00867">
    <property type="entry name" value="CPSASE_2"/>
    <property type="match status" value="1"/>
</dbReference>
<reference evidence="17" key="1">
    <citation type="submission" date="2017-12" db="EMBL/GenBank/DDBJ databases">
        <title>Sequencing the genomes of 1000 Actinobacteria strains.</title>
        <authorList>
            <person name="Klenk H.-P."/>
        </authorList>
    </citation>
    <scope>NUCLEOTIDE SEQUENCE [LARGE SCALE GENOMIC DNA]</scope>
    <source>
        <strain evidence="17">DSM 44228</strain>
    </source>
</reference>
<dbReference type="InterPro" id="IPR001882">
    <property type="entry name" value="Biotin_BS"/>
</dbReference>
<dbReference type="Pfam" id="PF02785">
    <property type="entry name" value="Biotin_carb_C"/>
    <property type="match status" value="1"/>
</dbReference>
<keyword evidence="6" id="KW-0092">Biotin</keyword>
<organism evidence="17 18">
    <name type="scientific">Saccharopolyspora spinosa</name>
    <dbReference type="NCBI Taxonomy" id="60894"/>
    <lineage>
        <taxon>Bacteria</taxon>
        <taxon>Bacillati</taxon>
        <taxon>Actinomycetota</taxon>
        <taxon>Actinomycetes</taxon>
        <taxon>Pseudonocardiales</taxon>
        <taxon>Pseudonocardiaceae</taxon>
        <taxon>Saccharopolyspora</taxon>
    </lineage>
</organism>
<evidence type="ECO:0000256" key="6">
    <source>
        <dbReference type="ARBA" id="ARBA00023267"/>
    </source>
</evidence>
<evidence type="ECO:0000259" key="14">
    <source>
        <dbReference type="PROSITE" id="PS50968"/>
    </source>
</evidence>
<evidence type="ECO:0000256" key="3">
    <source>
        <dbReference type="ARBA" id="ARBA00022598"/>
    </source>
</evidence>
<dbReference type="PANTHER" id="PTHR18866">
    <property type="entry name" value="CARBOXYLASE:PYRUVATE/ACETYL-COA/PROPIONYL-COA CARBOXYLASE"/>
    <property type="match status" value="1"/>
</dbReference>
<dbReference type="Gene3D" id="3.30.470.20">
    <property type="entry name" value="ATP-grasp fold, B domain"/>
    <property type="match status" value="1"/>
</dbReference>
<evidence type="ECO:0000256" key="4">
    <source>
        <dbReference type="ARBA" id="ARBA00022741"/>
    </source>
</evidence>
<dbReference type="PROSITE" id="PS50968">
    <property type="entry name" value="BIOTINYL_LIPOYL"/>
    <property type="match status" value="1"/>
</dbReference>
<sequence length="697" mass="73763">MQHFDTVLVANRGEIAVRVIRTLRRLGIRSVAVFSDADRGARHVAEADTAVHIGPSPATESYLDGKRILGAARGTGAQAIHPGYGFLAENAGFAEACAQAGVVFIGPPATAIESMGDKIRAKQTVSAAGVPVVPGRSEPDMTDADLHAAAIEIGFPVLLKPSAGGGGKGMRLIHDESALDDQIVSARREARSAFGDDTLFVERFVTRPRHIEVQVLADAHGNVVHLGERECSLQRRHQKIVEEAPSPLLDAETRAGIGAAAVDAARSVGYVGAGTVEFIVSADRPDEFFFMEMNTRLQVEHPVTELVTSVGGERGVDLVEQQVRVAGGEPLPWAQEDLSIDGHAVEARVYAEDPTRNFLPTGGDVMAVHEPSGPGVRVDSGVRAGGRVGSDYDPMLAKVIAWAPSRADALRRLDAALADTAVLGLHTNVAFLRALLRHDDVLAGRLDTGLVERDLDSLIAESNTTPEDAYVAAALERLLAAEPTEPVVDPWDIPAGWRLGEPAWSTWRFAGPAEEVRVRLRGRAQDAAVSIETGPGGAPSTAVSIETGPRGAPATAVSIETAVHRASVEAHGDTLTVTYQGRTRRYRYAHVDGTTWLAADGHAWALTEHRLLAERGGAAGRSDGVVTSPMPGTVLVADVSPGQEVHSGQRLFVVEAMKMEHTVTAPIDGVVTEVHARKGQSVGLDQPLAVLAAQEEA</sequence>
<gene>
    <name evidence="17" type="ORF">A8926_0591</name>
</gene>
<dbReference type="InterPro" id="IPR000089">
    <property type="entry name" value="Biotin_lipoyl"/>
</dbReference>
<dbReference type="PANTHER" id="PTHR18866:SF33">
    <property type="entry name" value="METHYLCROTONOYL-COA CARBOXYLASE SUBUNIT ALPHA, MITOCHONDRIAL-RELATED"/>
    <property type="match status" value="1"/>
</dbReference>
<feature type="domain" description="Lipoyl-binding" evidence="14">
    <location>
        <begin position="616"/>
        <end position="692"/>
    </location>
</feature>
<dbReference type="Gene3D" id="3.30.700.40">
    <property type="match status" value="1"/>
</dbReference>
<comment type="caution">
    <text evidence="17">The sequence shown here is derived from an EMBL/GenBank/DDBJ whole genome shotgun (WGS) entry which is preliminary data.</text>
</comment>
<proteinExistence type="predicted"/>
<evidence type="ECO:0000256" key="7">
    <source>
        <dbReference type="ARBA" id="ARBA00046317"/>
    </source>
</evidence>
<evidence type="ECO:0000313" key="18">
    <source>
        <dbReference type="Proteomes" id="UP000233786"/>
    </source>
</evidence>
<evidence type="ECO:0000256" key="10">
    <source>
        <dbReference type="ARBA" id="ARBA00065901"/>
    </source>
</evidence>
<dbReference type="FunFam" id="3.30.470.20:FF:000028">
    <property type="entry name" value="Methylcrotonoyl-CoA carboxylase subunit alpha, mitochondrial"/>
    <property type="match status" value="1"/>
</dbReference>
<dbReference type="PROSITE" id="PS00188">
    <property type="entry name" value="BIOTIN"/>
    <property type="match status" value="1"/>
</dbReference>
<keyword evidence="5 12" id="KW-0067">ATP-binding</keyword>
<comment type="function">
    <text evidence="9">Component of a biotin-dependent acyl-CoA carboxylase complex. This subunit catalyzes the ATP-dependent carboxylation of the biotin carried by the biotin carboxyl carrier (BCC) domain, resulting in the formation of carboxyl biotin. When associated with the beta1 subunit AccD1, is involved in branched amino-acid catabolism with methylcrotonyl coenzyme A as the substrate.</text>
</comment>
<dbReference type="InterPro" id="IPR016185">
    <property type="entry name" value="PreATP-grasp_dom_sf"/>
</dbReference>